<dbReference type="SUPFAM" id="SSF48295">
    <property type="entry name" value="TrpR-like"/>
    <property type="match status" value="1"/>
</dbReference>
<gene>
    <name evidence="2" type="ORF">ERD32_03745</name>
    <name evidence="1" type="ORF">ERD32_08240</name>
</gene>
<reference evidence="2 3" key="1">
    <citation type="submission" date="2019-01" db="EMBL/GenBank/DDBJ databases">
        <title>The genome sequence of Lactobacillus crispatus L49.</title>
        <authorList>
            <person name="Zhong J."/>
            <person name="Zhang J."/>
        </authorList>
    </citation>
    <scope>NUCLEOTIDE SEQUENCE [LARGE SCALE GENOMIC DNA]</scope>
    <source>
        <strain evidence="2 3">L49</strain>
    </source>
</reference>
<feature type="non-terminal residue" evidence="2">
    <location>
        <position position="45"/>
    </location>
</feature>
<dbReference type="EMBL" id="SCLX01000015">
    <property type="protein sequence ID" value="RXF58235.1"/>
    <property type="molecule type" value="Genomic_DNA"/>
</dbReference>
<evidence type="ECO:0000313" key="3">
    <source>
        <dbReference type="Proteomes" id="UP000289808"/>
    </source>
</evidence>
<evidence type="ECO:0000313" key="1">
    <source>
        <dbReference type="EMBL" id="RXF57215.1"/>
    </source>
</evidence>
<proteinExistence type="predicted"/>
<dbReference type="InterPro" id="IPR010921">
    <property type="entry name" value="Trp_repressor/repl_initiator"/>
</dbReference>
<dbReference type="AlphaFoldDB" id="A0A4Q0LT49"/>
<dbReference type="GO" id="GO:0043565">
    <property type="term" value="F:sequence-specific DNA binding"/>
    <property type="evidence" value="ECO:0007669"/>
    <property type="project" value="InterPro"/>
</dbReference>
<name>A0A4Q0LT49_9LACO</name>
<dbReference type="EMBL" id="SCLX01000050">
    <property type="protein sequence ID" value="RXF57215.1"/>
    <property type="molecule type" value="Genomic_DNA"/>
</dbReference>
<protein>
    <submittedName>
        <fullName evidence="2">Transposase</fullName>
    </submittedName>
</protein>
<dbReference type="Proteomes" id="UP000289808">
    <property type="component" value="Unassembled WGS sequence"/>
</dbReference>
<evidence type="ECO:0000313" key="2">
    <source>
        <dbReference type="EMBL" id="RXF58235.1"/>
    </source>
</evidence>
<accession>A0A4Q0LT49</accession>
<organism evidence="2 3">
    <name type="scientific">Lactobacillus crispatus</name>
    <dbReference type="NCBI Taxonomy" id="47770"/>
    <lineage>
        <taxon>Bacteria</taxon>
        <taxon>Bacillati</taxon>
        <taxon>Bacillota</taxon>
        <taxon>Bacilli</taxon>
        <taxon>Lactobacillales</taxon>
        <taxon>Lactobacillaceae</taxon>
        <taxon>Lactobacillus</taxon>
    </lineage>
</organism>
<sequence>MGFFMSRKSKYSFDQKIWAVEQYLNGNRSSVEIAKRLKMPSKSGA</sequence>
<comment type="caution">
    <text evidence="2">The sequence shown here is derived from an EMBL/GenBank/DDBJ whole genome shotgun (WGS) entry which is preliminary data.</text>
</comment>